<evidence type="ECO:0000256" key="5">
    <source>
        <dbReference type="ARBA" id="ARBA00022692"/>
    </source>
</evidence>
<dbReference type="Proteomes" id="UP000015104">
    <property type="component" value="Unassembled WGS sequence"/>
</dbReference>
<dbReference type="eggNOG" id="KOG3619">
    <property type="taxonomic scope" value="Eukaryota"/>
</dbReference>
<keyword evidence="6" id="KW-0479">Metal-binding</keyword>
<dbReference type="PROSITE" id="PS50125">
    <property type="entry name" value="GUANYLATE_CYCLASE_2"/>
    <property type="match status" value="1"/>
</dbReference>
<feature type="domain" description="Guanylate cyclase" evidence="15">
    <location>
        <begin position="58"/>
        <end position="185"/>
    </location>
</feature>
<dbReference type="GO" id="GO:0006171">
    <property type="term" value="P:cAMP biosynthetic process"/>
    <property type="evidence" value="ECO:0007669"/>
    <property type="project" value="UniProtKB-KW"/>
</dbReference>
<evidence type="ECO:0000313" key="16">
    <source>
        <dbReference type="EnsemblMetazoa" id="tetur11g04860.1"/>
    </source>
</evidence>
<dbReference type="Gene3D" id="3.30.70.1230">
    <property type="entry name" value="Nucleotide cyclase"/>
    <property type="match status" value="1"/>
</dbReference>
<protein>
    <recommendedName>
        <fullName evidence="4">adenylate cyclase</fullName>
        <ecNumber evidence="4">4.6.1.1</ecNumber>
    </recommendedName>
</protein>
<dbReference type="PANTHER" id="PTHR45627">
    <property type="entry name" value="ADENYLATE CYCLASE TYPE 1"/>
    <property type="match status" value="1"/>
</dbReference>
<dbReference type="EC" id="4.6.1.1" evidence="4"/>
<dbReference type="STRING" id="32264.T1KHL9"/>
<dbReference type="FunFam" id="3.30.70.1230:FF:000024">
    <property type="entry name" value="ACXA, isoform A"/>
    <property type="match status" value="1"/>
</dbReference>
<dbReference type="SMART" id="SM00044">
    <property type="entry name" value="CYCc"/>
    <property type="match status" value="1"/>
</dbReference>
<dbReference type="InterPro" id="IPR029787">
    <property type="entry name" value="Nucleotide_cyclase"/>
</dbReference>
<reference evidence="17" key="1">
    <citation type="submission" date="2011-08" db="EMBL/GenBank/DDBJ databases">
        <authorList>
            <person name="Rombauts S."/>
        </authorList>
    </citation>
    <scope>NUCLEOTIDE SEQUENCE</scope>
    <source>
        <strain evidence="17">London</strain>
    </source>
</reference>
<dbReference type="GO" id="GO:0007193">
    <property type="term" value="P:adenylate cyclase-inhibiting G protein-coupled receptor signaling pathway"/>
    <property type="evidence" value="ECO:0007669"/>
    <property type="project" value="TreeGrafter"/>
</dbReference>
<dbReference type="GO" id="GO:0004016">
    <property type="term" value="F:adenylate cyclase activity"/>
    <property type="evidence" value="ECO:0007669"/>
    <property type="project" value="UniProtKB-EC"/>
</dbReference>
<sequence length="255" mass="28892">MILKEQLLLSVIPAYIAAEVKRRIILKMTSSCTTSEVHRPPAKQRFHELYVQRHNNVSLLYADIVNFTPLSEQLSATELVRTLNDLFGRFDQIAQECQCMRIKILGDCYYCVSGLPVSRPSHAINCAQMGLGMIEAIRSVREATNVMVDMRIGIHSGNVLCGVIGLIKWQYDVWSDDVTLAMHMESGGVPGRVHITKQTLHLLEGRFKTEPGNGHLRSPYLAQHQIETFLIVPEQVKANLIIKHFEQLNLTQVRF</sequence>
<evidence type="ECO:0000256" key="1">
    <source>
        <dbReference type="ARBA" id="ARBA00001593"/>
    </source>
</evidence>
<evidence type="ECO:0000259" key="15">
    <source>
        <dbReference type="PROSITE" id="PS50125"/>
    </source>
</evidence>
<dbReference type="InterPro" id="IPR001054">
    <property type="entry name" value="A/G_cyclase"/>
</dbReference>
<accession>T1KHL9</accession>
<evidence type="ECO:0000256" key="14">
    <source>
        <dbReference type="RuleBase" id="RU000405"/>
    </source>
</evidence>
<comment type="catalytic activity">
    <reaction evidence="1">
        <text>ATP = 3',5'-cyclic AMP + diphosphate</text>
        <dbReference type="Rhea" id="RHEA:15389"/>
        <dbReference type="ChEBI" id="CHEBI:30616"/>
        <dbReference type="ChEBI" id="CHEBI:33019"/>
        <dbReference type="ChEBI" id="CHEBI:58165"/>
        <dbReference type="EC" id="4.6.1.1"/>
    </reaction>
</comment>
<evidence type="ECO:0000256" key="8">
    <source>
        <dbReference type="ARBA" id="ARBA00022840"/>
    </source>
</evidence>
<dbReference type="GO" id="GO:0007189">
    <property type="term" value="P:adenylate cyclase-activating G protein-coupled receptor signaling pathway"/>
    <property type="evidence" value="ECO:0007669"/>
    <property type="project" value="TreeGrafter"/>
</dbReference>
<evidence type="ECO:0000256" key="9">
    <source>
        <dbReference type="ARBA" id="ARBA00022842"/>
    </source>
</evidence>
<evidence type="ECO:0000256" key="6">
    <source>
        <dbReference type="ARBA" id="ARBA00022723"/>
    </source>
</evidence>
<dbReference type="HOGENOM" id="CLU_001072_6_5_1"/>
<keyword evidence="5" id="KW-0812">Transmembrane</keyword>
<keyword evidence="8" id="KW-0067">ATP-binding</keyword>
<keyword evidence="12" id="KW-0472">Membrane</keyword>
<reference evidence="16" key="2">
    <citation type="submission" date="2015-06" db="UniProtKB">
        <authorList>
            <consortium name="EnsemblMetazoa"/>
        </authorList>
    </citation>
    <scope>IDENTIFICATION</scope>
</reference>
<evidence type="ECO:0000256" key="12">
    <source>
        <dbReference type="ARBA" id="ARBA00023136"/>
    </source>
</evidence>
<proteinExistence type="inferred from homology"/>
<organism evidence="16 17">
    <name type="scientific">Tetranychus urticae</name>
    <name type="common">Two-spotted spider mite</name>
    <dbReference type="NCBI Taxonomy" id="32264"/>
    <lineage>
        <taxon>Eukaryota</taxon>
        <taxon>Metazoa</taxon>
        <taxon>Ecdysozoa</taxon>
        <taxon>Arthropoda</taxon>
        <taxon>Chelicerata</taxon>
        <taxon>Arachnida</taxon>
        <taxon>Acari</taxon>
        <taxon>Acariformes</taxon>
        <taxon>Trombidiformes</taxon>
        <taxon>Prostigmata</taxon>
        <taxon>Eleutherengona</taxon>
        <taxon>Raphignathae</taxon>
        <taxon>Tetranychoidea</taxon>
        <taxon>Tetranychidae</taxon>
        <taxon>Tetranychus</taxon>
    </lineage>
</organism>
<comment type="subcellular location">
    <subcellularLocation>
        <location evidence="3">Membrane</location>
        <topology evidence="3">Multi-pass membrane protein</topology>
    </subcellularLocation>
</comment>
<comment type="similarity">
    <text evidence="14">Belongs to the adenylyl cyclase class-4/guanylyl cyclase family.</text>
</comment>
<evidence type="ECO:0000256" key="7">
    <source>
        <dbReference type="ARBA" id="ARBA00022741"/>
    </source>
</evidence>
<dbReference type="Pfam" id="PF00211">
    <property type="entry name" value="Guanylate_cyc"/>
    <property type="match status" value="1"/>
</dbReference>
<dbReference type="AlphaFoldDB" id="T1KHL9"/>
<keyword evidence="7" id="KW-0547">Nucleotide-binding</keyword>
<evidence type="ECO:0000256" key="2">
    <source>
        <dbReference type="ARBA" id="ARBA00001946"/>
    </source>
</evidence>
<evidence type="ECO:0000256" key="4">
    <source>
        <dbReference type="ARBA" id="ARBA00012201"/>
    </source>
</evidence>
<evidence type="ECO:0000256" key="10">
    <source>
        <dbReference type="ARBA" id="ARBA00022989"/>
    </source>
</evidence>
<evidence type="ECO:0000313" key="17">
    <source>
        <dbReference type="Proteomes" id="UP000015104"/>
    </source>
</evidence>
<evidence type="ECO:0000256" key="11">
    <source>
        <dbReference type="ARBA" id="ARBA00022998"/>
    </source>
</evidence>
<dbReference type="GO" id="GO:0005524">
    <property type="term" value="F:ATP binding"/>
    <property type="evidence" value="ECO:0007669"/>
    <property type="project" value="UniProtKB-KW"/>
</dbReference>
<dbReference type="GO" id="GO:0035556">
    <property type="term" value="P:intracellular signal transduction"/>
    <property type="evidence" value="ECO:0007669"/>
    <property type="project" value="InterPro"/>
</dbReference>
<dbReference type="GO" id="GO:0046872">
    <property type="term" value="F:metal ion binding"/>
    <property type="evidence" value="ECO:0007669"/>
    <property type="project" value="UniProtKB-KW"/>
</dbReference>
<keyword evidence="10" id="KW-1133">Transmembrane helix</keyword>
<evidence type="ECO:0000256" key="3">
    <source>
        <dbReference type="ARBA" id="ARBA00004141"/>
    </source>
</evidence>
<keyword evidence="9" id="KW-0460">Magnesium</keyword>
<name>T1KHL9_TETUR</name>
<keyword evidence="17" id="KW-1185">Reference proteome</keyword>
<dbReference type="GO" id="GO:0005886">
    <property type="term" value="C:plasma membrane"/>
    <property type="evidence" value="ECO:0007669"/>
    <property type="project" value="TreeGrafter"/>
</dbReference>
<dbReference type="CDD" id="cd07302">
    <property type="entry name" value="CHD"/>
    <property type="match status" value="1"/>
</dbReference>
<keyword evidence="11" id="KW-0115">cAMP biosynthesis</keyword>
<comment type="cofactor">
    <cofactor evidence="2">
        <name>Mg(2+)</name>
        <dbReference type="ChEBI" id="CHEBI:18420"/>
    </cofactor>
</comment>
<dbReference type="EMBL" id="CAEY01000076">
    <property type="status" value="NOT_ANNOTATED_CDS"/>
    <property type="molecule type" value="Genomic_DNA"/>
</dbReference>
<dbReference type="PROSITE" id="PS00452">
    <property type="entry name" value="GUANYLATE_CYCLASE_1"/>
    <property type="match status" value="1"/>
</dbReference>
<dbReference type="SUPFAM" id="SSF55073">
    <property type="entry name" value="Nucleotide cyclase"/>
    <property type="match status" value="1"/>
</dbReference>
<dbReference type="PANTHER" id="PTHR45627:SF12">
    <property type="entry name" value="ADENYLATE CYCLASE TYPE 2"/>
    <property type="match status" value="1"/>
</dbReference>
<keyword evidence="13 14" id="KW-0456">Lyase</keyword>
<dbReference type="EnsemblMetazoa" id="tetur11g04860.1">
    <property type="protein sequence ID" value="tetur11g04860.1"/>
    <property type="gene ID" value="tetur11g04860"/>
</dbReference>
<dbReference type="InterPro" id="IPR018297">
    <property type="entry name" value="A/G_cyclase_CS"/>
</dbReference>
<evidence type="ECO:0000256" key="13">
    <source>
        <dbReference type="ARBA" id="ARBA00023239"/>
    </source>
</evidence>